<dbReference type="PANTHER" id="PTHR11614">
    <property type="entry name" value="PHOSPHOLIPASE-RELATED"/>
    <property type="match status" value="1"/>
</dbReference>
<dbReference type="SUPFAM" id="SSF53474">
    <property type="entry name" value="alpha/beta-Hydrolases"/>
    <property type="match status" value="1"/>
</dbReference>
<dbReference type="Pfam" id="PF12146">
    <property type="entry name" value="Hydrolase_4"/>
    <property type="match status" value="1"/>
</dbReference>
<name>A0ABS4FRJ3_9BACL</name>
<dbReference type="RefSeq" id="WP_210088835.1">
    <property type="nucleotide sequence ID" value="NZ_JAGGKG010000007.1"/>
</dbReference>
<feature type="domain" description="Rhodanese" evidence="1">
    <location>
        <begin position="237"/>
        <end position="296"/>
    </location>
</feature>
<dbReference type="InterPro" id="IPR029058">
    <property type="entry name" value="AB_hydrolase_fold"/>
</dbReference>
<dbReference type="InterPro" id="IPR051044">
    <property type="entry name" value="MAG_DAG_Lipase"/>
</dbReference>
<accession>A0ABS4FRJ3</accession>
<evidence type="ECO:0000313" key="2">
    <source>
        <dbReference type="EMBL" id="MBP1905198.1"/>
    </source>
</evidence>
<dbReference type="EMBL" id="JAGGKG010000007">
    <property type="protein sequence ID" value="MBP1905198.1"/>
    <property type="molecule type" value="Genomic_DNA"/>
</dbReference>
<dbReference type="InterPro" id="IPR001763">
    <property type="entry name" value="Rhodanese-like_dom"/>
</dbReference>
<keyword evidence="3" id="KW-1185">Reference proteome</keyword>
<sequence>MTEETYTLLNDVGHFVHIYHWFPSTSDTKFKGVVHIAHGMAESAERYAPFAQRLTDEGFIVYAHDHRGHGKTAPTMDDLGYLGNNGLEGMLDDMKLIREWISDRHPNLPLFLFGHSMGSFLTQKMMCIDHDPYAGFLLSGTNGPRAFTGIALNIAKLECKWYGDRHPSKVLNALSFGSFNHNFRPVRTPFDWLSRDEQVVDAYMENPYCGFLCSAGFFAGLFALLHELHKPAMVQQLDPDKPVYIVSGSQDPVSHFGVGIRRLVQLYHSAGLRDVEVKVYEGGRHEILNEINRDEVIGDILTWLNKKVQ</sequence>
<gene>
    <name evidence="2" type="ORF">J2Z32_001826</name>
</gene>
<comment type="caution">
    <text evidence="2">The sequence shown here is derived from an EMBL/GenBank/DDBJ whole genome shotgun (WGS) entry which is preliminary data.</text>
</comment>
<organism evidence="2 3">
    <name type="scientific">Paenibacillus turicensis</name>
    <dbReference type="NCBI Taxonomy" id="160487"/>
    <lineage>
        <taxon>Bacteria</taxon>
        <taxon>Bacillati</taxon>
        <taxon>Bacillota</taxon>
        <taxon>Bacilli</taxon>
        <taxon>Bacillales</taxon>
        <taxon>Paenibacillaceae</taxon>
        <taxon>Paenibacillus</taxon>
    </lineage>
</organism>
<dbReference type="Gene3D" id="3.40.50.1820">
    <property type="entry name" value="alpha/beta hydrolase"/>
    <property type="match status" value="1"/>
</dbReference>
<dbReference type="Proteomes" id="UP001519272">
    <property type="component" value="Unassembled WGS sequence"/>
</dbReference>
<protein>
    <submittedName>
        <fullName evidence="2">Alpha-beta hydrolase superfamily lysophospholipase</fullName>
    </submittedName>
</protein>
<reference evidence="2 3" key="1">
    <citation type="submission" date="2021-03" db="EMBL/GenBank/DDBJ databases">
        <title>Genomic Encyclopedia of Type Strains, Phase IV (KMG-IV): sequencing the most valuable type-strain genomes for metagenomic binning, comparative biology and taxonomic classification.</title>
        <authorList>
            <person name="Goeker M."/>
        </authorList>
    </citation>
    <scope>NUCLEOTIDE SEQUENCE [LARGE SCALE GENOMIC DNA]</scope>
    <source>
        <strain evidence="2 3">DSM 14349</strain>
    </source>
</reference>
<evidence type="ECO:0000313" key="3">
    <source>
        <dbReference type="Proteomes" id="UP001519272"/>
    </source>
</evidence>
<dbReference type="InterPro" id="IPR022742">
    <property type="entry name" value="Hydrolase_4"/>
</dbReference>
<proteinExistence type="predicted"/>
<dbReference type="PROSITE" id="PS50206">
    <property type="entry name" value="RHODANESE_3"/>
    <property type="match status" value="1"/>
</dbReference>
<keyword evidence="2" id="KW-0378">Hydrolase</keyword>
<dbReference type="GO" id="GO:0016787">
    <property type="term" value="F:hydrolase activity"/>
    <property type="evidence" value="ECO:0007669"/>
    <property type="project" value="UniProtKB-KW"/>
</dbReference>
<evidence type="ECO:0000259" key="1">
    <source>
        <dbReference type="PROSITE" id="PS50206"/>
    </source>
</evidence>